<reference evidence="6 7" key="1">
    <citation type="submission" date="2019-03" db="EMBL/GenBank/DDBJ databases">
        <title>Sequencing 25 genomes of Wallemia mellicola.</title>
        <authorList>
            <person name="Gostincar C."/>
        </authorList>
    </citation>
    <scope>NUCLEOTIDE SEQUENCE [LARGE SCALE GENOMIC DNA]</scope>
    <source>
        <strain evidence="4 7">EXF-1262</strain>
        <strain evidence="5 6">EXF-8738</strain>
    </source>
</reference>
<dbReference type="EMBL" id="SPRO01000007">
    <property type="protein sequence ID" value="TIC32743.1"/>
    <property type="molecule type" value="Genomic_DNA"/>
</dbReference>
<dbReference type="Pfam" id="PF01399">
    <property type="entry name" value="PCI"/>
    <property type="match status" value="1"/>
</dbReference>
<accession>A0A4T0PLY6</accession>
<dbReference type="AlphaFoldDB" id="A0A4T0PLY6"/>
<dbReference type="InterPro" id="IPR035298">
    <property type="entry name" value="PSMD13"/>
</dbReference>
<name>A0A4T0PLY6_9BASI</name>
<dbReference type="PANTHER" id="PTHR10539:SF0">
    <property type="entry name" value="26S PROTEASOME NON-ATPASE REGULATORY SUBUNIT 13"/>
    <property type="match status" value="1"/>
</dbReference>
<dbReference type="GO" id="GO:0005198">
    <property type="term" value="F:structural molecule activity"/>
    <property type="evidence" value="ECO:0007669"/>
    <property type="project" value="TreeGrafter"/>
</dbReference>
<keyword evidence="2" id="KW-0647">Proteasome</keyword>
<comment type="similarity">
    <text evidence="1">Belongs to the proteasome subunit S11 family.</text>
</comment>
<dbReference type="GO" id="GO:0005634">
    <property type="term" value="C:nucleus"/>
    <property type="evidence" value="ECO:0007669"/>
    <property type="project" value="TreeGrafter"/>
</dbReference>
<evidence type="ECO:0000313" key="6">
    <source>
        <dbReference type="Proteomes" id="UP000305647"/>
    </source>
</evidence>
<dbReference type="GO" id="GO:0008541">
    <property type="term" value="C:proteasome regulatory particle, lid subcomplex"/>
    <property type="evidence" value="ECO:0007669"/>
    <property type="project" value="TreeGrafter"/>
</dbReference>
<dbReference type="GO" id="GO:0005829">
    <property type="term" value="C:cytosol"/>
    <property type="evidence" value="ECO:0007669"/>
    <property type="project" value="TreeGrafter"/>
</dbReference>
<dbReference type="SUPFAM" id="SSF46785">
    <property type="entry name" value="Winged helix' DNA-binding domain"/>
    <property type="match status" value="1"/>
</dbReference>
<dbReference type="GO" id="GO:0006511">
    <property type="term" value="P:ubiquitin-dependent protein catabolic process"/>
    <property type="evidence" value="ECO:0007669"/>
    <property type="project" value="TreeGrafter"/>
</dbReference>
<proteinExistence type="inferred from homology"/>
<feature type="domain" description="PCI" evidence="3">
    <location>
        <begin position="213"/>
        <end position="391"/>
    </location>
</feature>
<comment type="caution">
    <text evidence="5">The sequence shown here is derived from an EMBL/GenBank/DDBJ whole genome shotgun (WGS) entry which is preliminary data.</text>
</comment>
<dbReference type="Proteomes" id="UP000307169">
    <property type="component" value="Unassembled WGS sequence"/>
</dbReference>
<dbReference type="Proteomes" id="UP000305647">
    <property type="component" value="Unassembled WGS sequence"/>
</dbReference>
<gene>
    <name evidence="5" type="ORF">E3Q10_01124</name>
    <name evidence="4" type="ORF">E3Q17_00333</name>
</gene>
<evidence type="ECO:0000313" key="5">
    <source>
        <dbReference type="EMBL" id="TIC32743.1"/>
    </source>
</evidence>
<sequence length="429" mass="48564">MSPTEFINKVKAEAPASLTEDLTKLEINYSKRHQSLYHQLTKTLQEIIQKDDISKYLVDLWNNFISTFKDKLNQLRLVEIGVRVAQEMIPQKSLNFLESLLDTLPVPRAALPPALKPTNTKSFDEEQPPTKTESEAYVLAKISIAHYDLLLGNLDKAKEAMDVCERVLDSIDGVEASVTGAWLRVSGDYFKVSIWNSSEIDLIKNQSKAEYAAFYRTTLLYISCAGMDQLDKAEQIQRSHDLAIAALLGDTIYNFGELLTHPILHALDGTELEWLKDIIYIFNEGDITKFEVNASKLANEHFRTLKVTLYKPILHDSQAFLRQKICLMALIECVFKRSSKDRDMSFSTIGAETKLPLDEVEHLIMKALSLKLIRGTIDQVSSSASINWVQPRVLDKNQVKSLASRLNEWRSKVENVAVDVNSQAPELFA</sequence>
<evidence type="ECO:0000259" key="3">
    <source>
        <dbReference type="PROSITE" id="PS50250"/>
    </source>
</evidence>
<dbReference type="InterPro" id="IPR054179">
    <property type="entry name" value="PSD13_N"/>
</dbReference>
<dbReference type="EMBL" id="SPRH01000002">
    <property type="protein sequence ID" value="TIC04732.1"/>
    <property type="molecule type" value="Genomic_DNA"/>
</dbReference>
<dbReference type="InterPro" id="IPR036390">
    <property type="entry name" value="WH_DNA-bd_sf"/>
</dbReference>
<evidence type="ECO:0000256" key="1">
    <source>
        <dbReference type="ARBA" id="ARBA00006207"/>
    </source>
</evidence>
<protein>
    <recommendedName>
        <fullName evidence="3">PCI domain-containing protein</fullName>
    </recommendedName>
</protein>
<dbReference type="InterPro" id="IPR000717">
    <property type="entry name" value="PCI_dom"/>
</dbReference>
<organism evidence="5 6">
    <name type="scientific">Wallemia mellicola</name>
    <dbReference type="NCBI Taxonomy" id="1708541"/>
    <lineage>
        <taxon>Eukaryota</taxon>
        <taxon>Fungi</taxon>
        <taxon>Dikarya</taxon>
        <taxon>Basidiomycota</taxon>
        <taxon>Wallemiomycotina</taxon>
        <taxon>Wallemiomycetes</taxon>
        <taxon>Wallemiales</taxon>
        <taxon>Wallemiaceae</taxon>
        <taxon>Wallemia</taxon>
    </lineage>
</organism>
<evidence type="ECO:0000256" key="2">
    <source>
        <dbReference type="ARBA" id="ARBA00022942"/>
    </source>
</evidence>
<dbReference type="SMART" id="SM00088">
    <property type="entry name" value="PINT"/>
    <property type="match status" value="1"/>
</dbReference>
<dbReference type="PROSITE" id="PS50250">
    <property type="entry name" value="PCI"/>
    <property type="match status" value="1"/>
</dbReference>
<evidence type="ECO:0000313" key="4">
    <source>
        <dbReference type="EMBL" id="TIC04732.1"/>
    </source>
</evidence>
<dbReference type="PANTHER" id="PTHR10539">
    <property type="entry name" value="26S PROTEASOME NON-ATPASE REGULATORY SUBUNIT 13"/>
    <property type="match status" value="1"/>
</dbReference>
<evidence type="ECO:0000313" key="7">
    <source>
        <dbReference type="Proteomes" id="UP000307169"/>
    </source>
</evidence>
<dbReference type="Pfam" id="PF22037">
    <property type="entry name" value="PSD13_N"/>
    <property type="match status" value="1"/>
</dbReference>